<evidence type="ECO:0000313" key="3">
    <source>
        <dbReference type="Proteomes" id="UP001593833"/>
    </source>
</evidence>
<name>A0ABV6YIK2_UNCEI</name>
<dbReference type="Proteomes" id="UP001593833">
    <property type="component" value="Unassembled WGS sequence"/>
</dbReference>
<dbReference type="SUPFAM" id="SSF53448">
    <property type="entry name" value="Nucleotide-diphospho-sugar transferases"/>
    <property type="match status" value="1"/>
</dbReference>
<evidence type="ECO:0000259" key="1">
    <source>
        <dbReference type="Pfam" id="PF12804"/>
    </source>
</evidence>
<dbReference type="InterPro" id="IPR025877">
    <property type="entry name" value="MobA-like_NTP_Trfase"/>
</dbReference>
<comment type="caution">
    <text evidence="2">The sequence shown here is derived from an EMBL/GenBank/DDBJ whole genome shotgun (WGS) entry which is preliminary data.</text>
</comment>
<accession>A0ABV6YIK2</accession>
<keyword evidence="3" id="KW-1185">Reference proteome</keyword>
<feature type="domain" description="MobA-like NTP transferase" evidence="1">
    <location>
        <begin position="7"/>
        <end position="147"/>
    </location>
</feature>
<dbReference type="InterPro" id="IPR029044">
    <property type="entry name" value="Nucleotide-diphossugar_trans"/>
</dbReference>
<dbReference type="Gene3D" id="2.160.10.10">
    <property type="entry name" value="Hexapeptide repeat proteins"/>
    <property type="match status" value="1"/>
</dbReference>
<sequence>MYEADVLLLAAGFGSRLRPLTLRIPKALLPIYGIPLLDYHLARLFEPGPAHDGQDHPRVPLPAPMARRVVVNGHHLADMVSQHLDRHPFGERTVFSFEEQILGTGGAIRQAAAFLETDPFVVLNADILFPAPVEAAIAAHMDSGHLITMILTPSPLNPNVVVRDGRIVDILRDRTSPTAMTYTGCQVVSRRTLGLLPSDGFHDIRDTYRALIQEQLLGVYICPPDKALLDVGTPACYLKTHEQCAGEGARRYDLRIDPQDRGGTTAEGYGYVDASARIGDGASIRESVILPRAWVGDGVCVERSIIGPDVRVDQTACNVLITLDGSLPIDATYPPATHQSGGQHES</sequence>
<evidence type="ECO:0000313" key="2">
    <source>
        <dbReference type="EMBL" id="MFC1572004.1"/>
    </source>
</evidence>
<dbReference type="Pfam" id="PF12804">
    <property type="entry name" value="NTP_transf_3"/>
    <property type="match status" value="1"/>
</dbReference>
<dbReference type="EMBL" id="JBHPKH010000001">
    <property type="protein sequence ID" value="MFC1572004.1"/>
    <property type="molecule type" value="Genomic_DNA"/>
</dbReference>
<protein>
    <submittedName>
        <fullName evidence="2">Sugar phosphate nucleotidyltransferase</fullName>
    </submittedName>
</protein>
<gene>
    <name evidence="2" type="ORF">ACFL6M_00235</name>
</gene>
<dbReference type="PANTHER" id="PTHR22572">
    <property type="entry name" value="SUGAR-1-PHOSPHATE GUANYL TRANSFERASE"/>
    <property type="match status" value="1"/>
</dbReference>
<proteinExistence type="predicted"/>
<dbReference type="InterPro" id="IPR050486">
    <property type="entry name" value="Mannose-1P_guanyltransferase"/>
</dbReference>
<dbReference type="Gene3D" id="3.90.550.10">
    <property type="entry name" value="Spore Coat Polysaccharide Biosynthesis Protein SpsA, Chain A"/>
    <property type="match status" value="1"/>
</dbReference>
<reference evidence="2 3" key="1">
    <citation type="submission" date="2024-09" db="EMBL/GenBank/DDBJ databases">
        <authorList>
            <person name="D'Angelo T."/>
        </authorList>
    </citation>
    <scope>NUCLEOTIDE SEQUENCE [LARGE SCALE GENOMIC DNA]</scope>
    <source>
        <strain evidence="2">SAG AM-320-E07</strain>
    </source>
</reference>
<organism evidence="2 3">
    <name type="scientific">Eiseniibacteriota bacterium</name>
    <dbReference type="NCBI Taxonomy" id="2212470"/>
    <lineage>
        <taxon>Bacteria</taxon>
        <taxon>Candidatus Eiseniibacteriota</taxon>
    </lineage>
</organism>